<dbReference type="Proteomes" id="UP000678237">
    <property type="component" value="Unassembled WGS sequence"/>
</dbReference>
<keyword evidence="1" id="KW-1133">Transmembrane helix</keyword>
<name>A0A8T4LHR8_9ARCH</name>
<evidence type="ECO:0000313" key="2">
    <source>
        <dbReference type="EMBL" id="MBS3062426.1"/>
    </source>
</evidence>
<gene>
    <name evidence="2" type="ORF">J4203_01010</name>
</gene>
<evidence type="ECO:0000313" key="3">
    <source>
        <dbReference type="Proteomes" id="UP000678237"/>
    </source>
</evidence>
<feature type="transmembrane region" description="Helical" evidence="1">
    <location>
        <begin position="74"/>
        <end position="95"/>
    </location>
</feature>
<keyword evidence="1" id="KW-0472">Membrane</keyword>
<sequence length="107" mass="11762">MRARGIDPGKYLESFHRTMRPVDALRLWLDAEIRRVEQADPAIRWADETAQLSRDWHRRAETDQARGFRNVGGAAGAAAGNLVGLGLAAAGAAALRRRRKGRQSSGQ</sequence>
<reference evidence="2" key="2">
    <citation type="submission" date="2021-05" db="EMBL/GenBank/DDBJ databases">
        <title>Protein family content uncovers lineage relationships and bacterial pathway maintenance mechanisms in DPANN archaea.</title>
        <authorList>
            <person name="Castelle C.J."/>
            <person name="Meheust R."/>
            <person name="Jaffe A.L."/>
            <person name="Seitz K."/>
            <person name="Gong X."/>
            <person name="Baker B.J."/>
            <person name="Banfield J.F."/>
        </authorList>
    </citation>
    <scope>NUCLEOTIDE SEQUENCE</scope>
    <source>
        <strain evidence="2">RIFCSPLOWO2_01_FULL_58_19</strain>
    </source>
</reference>
<protein>
    <submittedName>
        <fullName evidence="2">Uncharacterized protein</fullName>
    </submittedName>
</protein>
<reference evidence="2" key="1">
    <citation type="submission" date="2021-03" db="EMBL/GenBank/DDBJ databases">
        <authorList>
            <person name="Jaffe A."/>
        </authorList>
    </citation>
    <scope>NUCLEOTIDE SEQUENCE</scope>
    <source>
        <strain evidence="2">RIFCSPLOWO2_01_FULL_58_19</strain>
    </source>
</reference>
<accession>A0A8T4LHR8</accession>
<dbReference type="AlphaFoldDB" id="A0A8T4LHR8"/>
<evidence type="ECO:0000256" key="1">
    <source>
        <dbReference type="SAM" id="Phobius"/>
    </source>
</evidence>
<comment type="caution">
    <text evidence="2">The sequence shown here is derived from an EMBL/GenBank/DDBJ whole genome shotgun (WGS) entry which is preliminary data.</text>
</comment>
<keyword evidence="1" id="KW-0812">Transmembrane</keyword>
<organism evidence="2 3">
    <name type="scientific">Candidatus Iainarchaeum sp</name>
    <dbReference type="NCBI Taxonomy" id="3101447"/>
    <lineage>
        <taxon>Archaea</taxon>
        <taxon>Candidatus Iainarchaeota</taxon>
        <taxon>Candidatus Iainarchaeia</taxon>
        <taxon>Candidatus Iainarchaeales</taxon>
        <taxon>Candidatus Iainarchaeaceae</taxon>
        <taxon>Candidatus Iainarchaeum</taxon>
    </lineage>
</organism>
<proteinExistence type="predicted"/>
<dbReference type="EMBL" id="JAGVWE010000002">
    <property type="protein sequence ID" value="MBS3062426.1"/>
    <property type="molecule type" value="Genomic_DNA"/>
</dbReference>